<keyword evidence="2" id="KW-1133">Transmembrane helix</keyword>
<evidence type="ECO:0000256" key="1">
    <source>
        <dbReference type="SAM" id="MobiDB-lite"/>
    </source>
</evidence>
<feature type="transmembrane region" description="Helical" evidence="2">
    <location>
        <begin position="29"/>
        <end position="50"/>
    </location>
</feature>
<evidence type="ECO:0000313" key="3">
    <source>
        <dbReference type="EMBL" id="KIP10161.1"/>
    </source>
</evidence>
<reference evidence="3 4" key="1">
    <citation type="journal article" date="2014" name="PLoS Genet.">
        <title>Analysis of the Phlebiopsis gigantea genome, transcriptome and secretome provides insight into its pioneer colonization strategies of wood.</title>
        <authorList>
            <person name="Hori C."/>
            <person name="Ishida T."/>
            <person name="Igarashi K."/>
            <person name="Samejima M."/>
            <person name="Suzuki H."/>
            <person name="Master E."/>
            <person name="Ferreira P."/>
            <person name="Ruiz-Duenas F.J."/>
            <person name="Held B."/>
            <person name="Canessa P."/>
            <person name="Larrondo L.F."/>
            <person name="Schmoll M."/>
            <person name="Druzhinina I.S."/>
            <person name="Kubicek C.P."/>
            <person name="Gaskell J.A."/>
            <person name="Kersten P."/>
            <person name="St John F."/>
            <person name="Glasner J."/>
            <person name="Sabat G."/>
            <person name="Splinter BonDurant S."/>
            <person name="Syed K."/>
            <person name="Yadav J."/>
            <person name="Mgbeahuruike A.C."/>
            <person name="Kovalchuk A."/>
            <person name="Asiegbu F.O."/>
            <person name="Lackner G."/>
            <person name="Hoffmeister D."/>
            <person name="Rencoret J."/>
            <person name="Gutierrez A."/>
            <person name="Sun H."/>
            <person name="Lindquist E."/>
            <person name="Barry K."/>
            <person name="Riley R."/>
            <person name="Grigoriev I.V."/>
            <person name="Henrissat B."/>
            <person name="Kues U."/>
            <person name="Berka R.M."/>
            <person name="Martinez A.T."/>
            <person name="Covert S.F."/>
            <person name="Blanchette R.A."/>
            <person name="Cullen D."/>
        </authorList>
    </citation>
    <scope>NUCLEOTIDE SEQUENCE [LARGE SCALE GENOMIC DNA]</scope>
    <source>
        <strain evidence="3 4">11061_1 CR5-6</strain>
    </source>
</reference>
<proteinExistence type="predicted"/>
<organism evidence="3 4">
    <name type="scientific">Phlebiopsis gigantea (strain 11061_1 CR5-6)</name>
    <name type="common">White-rot fungus</name>
    <name type="synonym">Peniophora gigantea</name>
    <dbReference type="NCBI Taxonomy" id="745531"/>
    <lineage>
        <taxon>Eukaryota</taxon>
        <taxon>Fungi</taxon>
        <taxon>Dikarya</taxon>
        <taxon>Basidiomycota</taxon>
        <taxon>Agaricomycotina</taxon>
        <taxon>Agaricomycetes</taxon>
        <taxon>Polyporales</taxon>
        <taxon>Phanerochaetaceae</taxon>
        <taxon>Phlebiopsis</taxon>
    </lineage>
</organism>
<dbReference type="AlphaFoldDB" id="A0A0C3S3M2"/>
<evidence type="ECO:0008006" key="5">
    <source>
        <dbReference type="Google" id="ProtNLM"/>
    </source>
</evidence>
<dbReference type="Proteomes" id="UP000053257">
    <property type="component" value="Unassembled WGS sequence"/>
</dbReference>
<keyword evidence="2" id="KW-0812">Transmembrane</keyword>
<evidence type="ECO:0000313" key="4">
    <source>
        <dbReference type="Proteomes" id="UP000053257"/>
    </source>
</evidence>
<gene>
    <name evidence="3" type="ORF">PHLGIDRAFT_125810</name>
</gene>
<keyword evidence="4" id="KW-1185">Reference proteome</keyword>
<sequence>MQMDGWTDHLHIDLFGEHVLFPSLRLDSAWHFILASALTILLCLIERTLTYAISKNWTPFKWTRRSRLSRAMWRSFLYWIVTLDRLLYMLVAMTFSLGLIFVTVTSLSIGQFVIEYLDGHENEKLGHDVETVKELLLSSSPTSYESNFALHPYNTYQPSTSRYTHSSSSSSSSLYLANEDNSIPLPTTTAKASSSQSDPIKRPRSKSKPTSIFIHPNESNLARADAAALQLGITGDTELVKGNMHSTDGDAAWKMGEGKDLARQIMTRGGTM</sequence>
<dbReference type="HOGENOM" id="CLU_102614_0_0_1"/>
<accession>A0A0C3S3M2</accession>
<keyword evidence="2" id="KW-0472">Membrane</keyword>
<evidence type="ECO:0000256" key="2">
    <source>
        <dbReference type="SAM" id="Phobius"/>
    </source>
</evidence>
<name>A0A0C3S3M2_PHLG1</name>
<dbReference type="OrthoDB" id="73901at2759"/>
<feature type="compositionally biased region" description="Polar residues" evidence="1">
    <location>
        <begin position="185"/>
        <end position="198"/>
    </location>
</feature>
<feature type="region of interest" description="Disordered" evidence="1">
    <location>
        <begin position="185"/>
        <end position="213"/>
    </location>
</feature>
<dbReference type="EMBL" id="KN840458">
    <property type="protein sequence ID" value="KIP10161.1"/>
    <property type="molecule type" value="Genomic_DNA"/>
</dbReference>
<feature type="transmembrane region" description="Helical" evidence="2">
    <location>
        <begin position="97"/>
        <end position="117"/>
    </location>
</feature>
<protein>
    <recommendedName>
        <fullName evidence="5">Copper transporter</fullName>
    </recommendedName>
</protein>